<dbReference type="HOGENOM" id="CLU_074805_0_0_6"/>
<organism evidence="1 2">
    <name type="scientific">Shewanella piezotolerans (strain WP3 / JCM 13877)</name>
    <dbReference type="NCBI Taxonomy" id="225849"/>
    <lineage>
        <taxon>Bacteria</taxon>
        <taxon>Pseudomonadati</taxon>
        <taxon>Pseudomonadota</taxon>
        <taxon>Gammaproteobacteria</taxon>
        <taxon>Alteromonadales</taxon>
        <taxon>Shewanellaceae</taxon>
        <taxon>Shewanella</taxon>
    </lineage>
</organism>
<protein>
    <submittedName>
        <fullName evidence="1">Uncharacterized protein</fullName>
    </submittedName>
</protein>
<dbReference type="Proteomes" id="UP000000753">
    <property type="component" value="Chromosome"/>
</dbReference>
<dbReference type="EMBL" id="CP000472">
    <property type="protein sequence ID" value="ACJ27810.1"/>
    <property type="molecule type" value="Genomic_DNA"/>
</dbReference>
<evidence type="ECO:0000313" key="2">
    <source>
        <dbReference type="Proteomes" id="UP000000753"/>
    </source>
</evidence>
<reference evidence="1 2" key="1">
    <citation type="journal article" date="2008" name="PLoS ONE">
        <title>Environmental adaptation: genomic analysis of the piezotolerant and psychrotolerant deep-sea iron reducing bacterium Shewanella piezotolerans WP3.</title>
        <authorList>
            <person name="Wang F."/>
            <person name="Wang J."/>
            <person name="Jian H."/>
            <person name="Zhang B."/>
            <person name="Li S."/>
            <person name="Wang F."/>
            <person name="Zeng X."/>
            <person name="Gao L."/>
            <person name="Bartlett D.H."/>
            <person name="Yu J."/>
            <person name="Hu S."/>
            <person name="Xiao X."/>
        </authorList>
    </citation>
    <scope>NUCLEOTIDE SEQUENCE [LARGE SCALE GENOMIC DNA]</scope>
    <source>
        <strain evidence="2">WP3 / JCM 13877</strain>
    </source>
</reference>
<proteinExistence type="predicted"/>
<keyword evidence="2" id="KW-1185">Reference proteome</keyword>
<dbReference type="KEGG" id="swp:swp_1007"/>
<sequence>MKLLKSNDIGNIDLAIVGLGYETRATTRCRSMVNSNIIAIGYDQHTSALRYQDNLEYYNSIGATVIEGDNCNVYRELFKLIDVQWTGRPVNCLIDITVLSRTRLAEIILYLISNLEEGSHIKVSYSLAEYTEPSNSISPMRKVGPIIDSLSGALGDINLPSSIVIGLGYEIGKAIGISNYLDTENQFIFIPNGKDSNFETSVRTNNELLINITPENHTFTYDICNPYKTYLDLRETMLAIMDISRPVLVPLGPKIFSALSVVLSEEMNRTLPVWRVSSEYLEEPVDRKPTGFYIEFTLVT</sequence>
<accession>B8CJ48</accession>
<dbReference type="RefSeq" id="WP_020911188.1">
    <property type="nucleotide sequence ID" value="NC_011566.1"/>
</dbReference>
<name>B8CJ48_SHEPW</name>
<evidence type="ECO:0000313" key="1">
    <source>
        <dbReference type="EMBL" id="ACJ27810.1"/>
    </source>
</evidence>
<gene>
    <name evidence="1" type="ordered locus">swp_1007</name>
</gene>
<dbReference type="STRING" id="225849.swp_1007"/>
<dbReference type="OrthoDB" id="9813147at2"/>
<dbReference type="AlphaFoldDB" id="B8CJ48"/>